<dbReference type="AlphaFoldDB" id="A0A7D4TPC5"/>
<sequence length="190" mass="22462">MFKMLFKSFFKKIPFTEFNISLYVEVEKISLSETARIVNKLTGSALQYKLLLVKNESLVYLSFECNLTLQRLSLMMRKFKRIDGIRNILITEKQPDSVLLATNYLLPKNAMTAPVLRTVQNYKATIGYVDDRFCMVRFKSTVDVVEKFLWEIDEFYNRKRTNECDLMPFIMIAMRDWLPDECLHVLLNLQ</sequence>
<evidence type="ECO:0000313" key="2">
    <source>
        <dbReference type="Proteomes" id="UP000505355"/>
    </source>
</evidence>
<proteinExistence type="predicted"/>
<dbReference type="Proteomes" id="UP000505355">
    <property type="component" value="Chromosome"/>
</dbReference>
<gene>
    <name evidence="1" type="ORF">HQ865_13120</name>
</gene>
<organism evidence="1 2">
    <name type="scientific">Mucilaginibacter mali</name>
    <dbReference type="NCBI Taxonomy" id="2740462"/>
    <lineage>
        <taxon>Bacteria</taxon>
        <taxon>Pseudomonadati</taxon>
        <taxon>Bacteroidota</taxon>
        <taxon>Sphingobacteriia</taxon>
        <taxon>Sphingobacteriales</taxon>
        <taxon>Sphingobacteriaceae</taxon>
        <taxon>Mucilaginibacter</taxon>
    </lineage>
</organism>
<dbReference type="KEGG" id="mmab:HQ865_13120"/>
<dbReference type="RefSeq" id="WP_173415327.1">
    <property type="nucleotide sequence ID" value="NZ_CP054139.1"/>
</dbReference>
<protein>
    <submittedName>
        <fullName evidence="1">Uncharacterized protein</fullName>
    </submittedName>
</protein>
<accession>A0A7D4TPC5</accession>
<evidence type="ECO:0000313" key="1">
    <source>
        <dbReference type="EMBL" id="QKJ30654.1"/>
    </source>
</evidence>
<dbReference type="EMBL" id="CP054139">
    <property type="protein sequence ID" value="QKJ30654.1"/>
    <property type="molecule type" value="Genomic_DNA"/>
</dbReference>
<name>A0A7D4TPC5_9SPHI</name>
<keyword evidence="2" id="KW-1185">Reference proteome</keyword>
<reference evidence="1 2" key="1">
    <citation type="submission" date="2020-05" db="EMBL/GenBank/DDBJ databases">
        <title>Mucilaginibacter mali sp. nov.</title>
        <authorList>
            <person name="Kim H.S."/>
            <person name="Lee K.C."/>
            <person name="Suh M.K."/>
            <person name="Kim J.-S."/>
            <person name="Han K.-I."/>
            <person name="Eom M.K."/>
            <person name="Shin Y.K."/>
            <person name="Lee J.-S."/>
        </authorList>
    </citation>
    <scope>NUCLEOTIDE SEQUENCE [LARGE SCALE GENOMIC DNA]</scope>
    <source>
        <strain evidence="1 2">G2-14</strain>
    </source>
</reference>